<feature type="transmembrane region" description="Helical" evidence="1">
    <location>
        <begin position="399"/>
        <end position="416"/>
    </location>
</feature>
<protein>
    <recommendedName>
        <fullName evidence="4">Glycosyltransferase RgtA/B/C/D-like domain-containing protein</fullName>
    </recommendedName>
</protein>
<name>A0A1F8B9M4_9BACT</name>
<dbReference type="EMBL" id="MGHD01000003">
    <property type="protein sequence ID" value="OGM60640.1"/>
    <property type="molecule type" value="Genomic_DNA"/>
</dbReference>
<keyword evidence="1" id="KW-0812">Transmembrane</keyword>
<evidence type="ECO:0008006" key="4">
    <source>
        <dbReference type="Google" id="ProtNLM"/>
    </source>
</evidence>
<feature type="transmembrane region" description="Helical" evidence="1">
    <location>
        <begin position="106"/>
        <end position="126"/>
    </location>
</feature>
<evidence type="ECO:0000313" key="2">
    <source>
        <dbReference type="EMBL" id="OGM60640.1"/>
    </source>
</evidence>
<feature type="transmembrane region" description="Helical" evidence="1">
    <location>
        <begin position="272"/>
        <end position="293"/>
    </location>
</feature>
<dbReference type="Proteomes" id="UP000176404">
    <property type="component" value="Unassembled WGS sequence"/>
</dbReference>
<comment type="caution">
    <text evidence="2">The sequence shown here is derived from an EMBL/GenBank/DDBJ whole genome shotgun (WGS) entry which is preliminary data.</text>
</comment>
<dbReference type="STRING" id="1802517.A2892_01170"/>
<dbReference type="AlphaFoldDB" id="A0A1F8B9M4"/>
<keyword evidence="1" id="KW-1133">Transmembrane helix</keyword>
<accession>A0A1F8B9M4</accession>
<keyword evidence="1" id="KW-0472">Membrane</keyword>
<organism evidence="2 3">
    <name type="scientific">Candidatus Woesebacteria bacterium RIFCSPLOWO2_01_FULL_39_10b</name>
    <dbReference type="NCBI Taxonomy" id="1802517"/>
    <lineage>
        <taxon>Bacteria</taxon>
        <taxon>Candidatus Woeseibacteriota</taxon>
    </lineage>
</organism>
<feature type="transmembrane region" description="Helical" evidence="1">
    <location>
        <begin position="368"/>
        <end position="387"/>
    </location>
</feature>
<feature type="transmembrane region" description="Helical" evidence="1">
    <location>
        <begin position="14"/>
        <end position="32"/>
    </location>
</feature>
<feature type="transmembrane region" description="Helical" evidence="1">
    <location>
        <begin position="331"/>
        <end position="356"/>
    </location>
</feature>
<sequence length="600" mass="68507">MLKKFFQTYFLDDLKALILILLGTLTWSLTMVKSGIAYSYRMGFWGPNGHDGIWHIALAGSLAKGSWEMPIFAGETIKNYHIGFDLLLAIIHKLTFIPIHNLYFQIFPPITAFFIGIFSYKFVYFWRRSKLQAFWATFFVYFGGSFGWILTLLRDGKLGGESVFWSQQSISTLINPPYAFSVLLIFIGLNVLVKGFHHPRSRQVTPRRWLFRPLRGEKNSDKSMIIATFIFGILVQIKVYAGILSLAGLLLAGVWQMFKRKGVTLMKVASGSLIISILIFSPLTGSVGESIIFRPFWFLEGMMGFQDRLNWPKFAEAMLNYKLGGIWLRGLTAYSLTFAIFIIGNFGTRVISLFWFSRKVRNLPKIDFVDIFIISTIFLGIIVPLFFIQSGNSWNTIQFLYYSLAFSGVLAGVVLGEYFENKSVSLFYNSRIKAGVVLIVVLLTIPTTMSTLAYHYLPSRPPAMISKEELEALKFLEKQPDGIVLTSPFDKAKADATIDNPPRPLYLYESTAYVSAFSGKTVYLEDEVNLEITGYPWRQRRVIAENFYLTLDQAEARNFLEKNDISYIYWIRGQGSKPAGIQPGIEKIFENKEVEIYKIY</sequence>
<feature type="transmembrane region" description="Helical" evidence="1">
    <location>
        <begin position="173"/>
        <end position="193"/>
    </location>
</feature>
<evidence type="ECO:0000313" key="3">
    <source>
        <dbReference type="Proteomes" id="UP000176404"/>
    </source>
</evidence>
<gene>
    <name evidence="2" type="ORF">A2892_01170</name>
</gene>
<reference evidence="2 3" key="1">
    <citation type="journal article" date="2016" name="Nat. Commun.">
        <title>Thousands of microbial genomes shed light on interconnected biogeochemical processes in an aquifer system.</title>
        <authorList>
            <person name="Anantharaman K."/>
            <person name="Brown C.T."/>
            <person name="Hug L.A."/>
            <person name="Sharon I."/>
            <person name="Castelle C.J."/>
            <person name="Probst A.J."/>
            <person name="Thomas B.C."/>
            <person name="Singh A."/>
            <person name="Wilkins M.J."/>
            <person name="Karaoz U."/>
            <person name="Brodie E.L."/>
            <person name="Williams K.H."/>
            <person name="Hubbard S.S."/>
            <person name="Banfield J.F."/>
        </authorList>
    </citation>
    <scope>NUCLEOTIDE SEQUENCE [LARGE SCALE GENOMIC DNA]</scope>
</reference>
<evidence type="ECO:0000256" key="1">
    <source>
        <dbReference type="SAM" id="Phobius"/>
    </source>
</evidence>
<feature type="transmembrane region" description="Helical" evidence="1">
    <location>
        <begin position="225"/>
        <end position="252"/>
    </location>
</feature>
<feature type="transmembrane region" description="Helical" evidence="1">
    <location>
        <begin position="133"/>
        <end position="153"/>
    </location>
</feature>
<feature type="transmembrane region" description="Helical" evidence="1">
    <location>
        <begin position="436"/>
        <end position="457"/>
    </location>
</feature>
<proteinExistence type="predicted"/>